<dbReference type="Proteomes" id="UP001296873">
    <property type="component" value="Unassembled WGS sequence"/>
</dbReference>
<comment type="caution">
    <text evidence="1">The sequence shown here is derived from an EMBL/GenBank/DDBJ whole genome shotgun (WGS) entry which is preliminary data.</text>
</comment>
<accession>A0ABS1DAV0</accession>
<dbReference type="EMBL" id="NRRL01000008">
    <property type="protein sequence ID" value="MBK1667510.1"/>
    <property type="molecule type" value="Genomic_DNA"/>
</dbReference>
<dbReference type="InterPro" id="IPR002636">
    <property type="entry name" value="DUF29"/>
</dbReference>
<dbReference type="PANTHER" id="PTHR34235">
    <property type="entry name" value="SLR1203 PROTEIN-RELATED"/>
    <property type="match status" value="1"/>
</dbReference>
<dbReference type="Pfam" id="PF01724">
    <property type="entry name" value="DUF29"/>
    <property type="match status" value="1"/>
</dbReference>
<dbReference type="PANTHER" id="PTHR34235:SF4">
    <property type="entry name" value="SLR0291 PROTEIN"/>
    <property type="match status" value="1"/>
</dbReference>
<reference evidence="1 2" key="1">
    <citation type="journal article" date="2020" name="Microorganisms">
        <title>Osmotic Adaptation and Compatible Solute Biosynthesis of Phototrophic Bacteria as Revealed from Genome Analyses.</title>
        <authorList>
            <person name="Imhoff J.F."/>
            <person name="Rahn T."/>
            <person name="Kunzel S."/>
            <person name="Keller A."/>
            <person name="Neulinger S.C."/>
        </authorList>
    </citation>
    <scope>NUCLEOTIDE SEQUENCE [LARGE SCALE GENOMIC DNA]</scope>
    <source>
        <strain evidence="1 2">DSM 9895</strain>
    </source>
</reference>
<name>A0ABS1DAV0_9PROT</name>
<sequence length="155" mass="17840">MMAKPLYDEDFVAWTQAQAEALRAVPRVHNQLDYDQLAEEVADLGKRDLRELLSRLEVLIEHLVKLDAAPETQPAAHWARTVRDQRREIVRLLDESPSLRGKLNEARKPGTATRLDQVLHAGWEEACQSLRQIDGIVHADLPERPHWTLDDLMNR</sequence>
<organism evidence="1 2">
    <name type="scientific">Rhodovibrio sodomensis</name>
    <dbReference type="NCBI Taxonomy" id="1088"/>
    <lineage>
        <taxon>Bacteria</taxon>
        <taxon>Pseudomonadati</taxon>
        <taxon>Pseudomonadota</taxon>
        <taxon>Alphaproteobacteria</taxon>
        <taxon>Rhodospirillales</taxon>
        <taxon>Rhodovibrionaceae</taxon>
        <taxon>Rhodovibrio</taxon>
    </lineage>
</organism>
<evidence type="ECO:0008006" key="3">
    <source>
        <dbReference type="Google" id="ProtNLM"/>
    </source>
</evidence>
<keyword evidence="2" id="KW-1185">Reference proteome</keyword>
<gene>
    <name evidence="1" type="ORF">CKO28_05630</name>
</gene>
<evidence type="ECO:0000313" key="1">
    <source>
        <dbReference type="EMBL" id="MBK1667510.1"/>
    </source>
</evidence>
<proteinExistence type="predicted"/>
<protein>
    <recommendedName>
        <fullName evidence="3">DUF29 domain-containing protein</fullName>
    </recommendedName>
</protein>
<evidence type="ECO:0000313" key="2">
    <source>
        <dbReference type="Proteomes" id="UP001296873"/>
    </source>
</evidence>
<dbReference type="Gene3D" id="1.20.1220.20">
    <property type="entry name" value="Uncharcterised protein PF01724"/>
    <property type="match status" value="1"/>
</dbReference>